<feature type="transmembrane region" description="Helical" evidence="27">
    <location>
        <begin position="380"/>
        <end position="399"/>
    </location>
</feature>
<reference evidence="29" key="3">
    <citation type="submission" date="2025-09" db="UniProtKB">
        <authorList>
            <consortium name="Ensembl"/>
        </authorList>
    </citation>
    <scope>IDENTIFICATION</scope>
</reference>
<dbReference type="GO" id="GO:0005765">
    <property type="term" value="C:lysosomal membrane"/>
    <property type="evidence" value="ECO:0007669"/>
    <property type="project" value="UniProtKB-SubCell"/>
</dbReference>
<evidence type="ECO:0000256" key="25">
    <source>
        <dbReference type="ARBA" id="ARBA00081925"/>
    </source>
</evidence>
<keyword evidence="30" id="KW-1185">Reference proteome</keyword>
<feature type="transmembrane region" description="Helical" evidence="27">
    <location>
        <begin position="49"/>
        <end position="75"/>
    </location>
</feature>
<reference evidence="29" key="1">
    <citation type="submission" date="2020-06" db="EMBL/GenBank/DDBJ databases">
        <authorList>
            <consortium name="Wellcome Sanger Institute Data Sharing"/>
        </authorList>
    </citation>
    <scope>NUCLEOTIDE SEQUENCE [LARGE SCALE GENOMIC DNA]</scope>
</reference>
<evidence type="ECO:0000256" key="20">
    <source>
        <dbReference type="ARBA" id="ARBA00051612"/>
    </source>
</evidence>
<evidence type="ECO:0000256" key="18">
    <source>
        <dbReference type="ARBA" id="ARBA00051403"/>
    </source>
</evidence>
<comment type="catalytic activity">
    <reaction evidence="20">
        <text>D-glucuronate(out) + H(+)(out) = D-glucuronate(in) + H(+)(in)</text>
        <dbReference type="Rhea" id="RHEA:72591"/>
        <dbReference type="ChEBI" id="CHEBI:15378"/>
        <dbReference type="ChEBI" id="CHEBI:58720"/>
    </reaction>
    <physiologicalReaction direction="left-to-right" evidence="20">
        <dbReference type="Rhea" id="RHEA:72592"/>
    </physiologicalReaction>
</comment>
<evidence type="ECO:0000256" key="12">
    <source>
        <dbReference type="ARBA" id="ARBA00023180"/>
    </source>
</evidence>
<dbReference type="GO" id="GO:0030672">
    <property type="term" value="C:synaptic vesicle membrane"/>
    <property type="evidence" value="ECO:0007669"/>
    <property type="project" value="UniProtKB-SubCell"/>
</dbReference>
<evidence type="ECO:0000259" key="28">
    <source>
        <dbReference type="PROSITE" id="PS50850"/>
    </source>
</evidence>
<feature type="transmembrane region" description="Helical" evidence="27">
    <location>
        <begin position="211"/>
        <end position="233"/>
    </location>
</feature>
<evidence type="ECO:0000256" key="3">
    <source>
        <dbReference type="ARBA" id="ARBA00004638"/>
    </source>
</evidence>
<evidence type="ECO:0000256" key="15">
    <source>
        <dbReference type="ARBA" id="ARBA00050101"/>
    </source>
</evidence>
<accession>A0A8C5DQ13</accession>
<dbReference type="GO" id="GO:0015293">
    <property type="term" value="F:symporter activity"/>
    <property type="evidence" value="ECO:0007669"/>
    <property type="project" value="UniProtKB-KW"/>
</dbReference>
<dbReference type="Proteomes" id="UP000694680">
    <property type="component" value="Chromosome 11"/>
</dbReference>
<evidence type="ECO:0000256" key="10">
    <source>
        <dbReference type="ARBA" id="ARBA00023018"/>
    </source>
</evidence>
<sequence length="519" mass="56623">MLQPNGHVINAVASEEEEEEEECTDTKALVEAPSSEPAPPQCCSVRLNLAVLMFFGFVVVYALRVNLSVAMVAMVNTTDQKPVQNGSVHLICPPPSGYNNSSDAFPQLDGIPQYSWDAEIQGWLLGAFFFGYLCMQIPGGYLADHYGGTVFLGVGVLGTAVLTLLTPLAASGGPRWLFALRALEGFGEGVTFPAMMAMWARWAPPLERSRLLSISGSGGNFGAFVAFLLTGFICQTLGWPYVFYLCGGAGCLWAIFWFAMVSNDPRTHRRISDEERDYIINSLESQEVTHSWSIPLLSMMLSVPLWAIIITMVCSNWAYYALLTSLPTYMSEVLHFDLQANGFLSALPYLGGWLFSTLSGFVADELIIRRVFSITVVRKLFTFVGLILPSLCLVAVSYAGCNYVLAVTFLTLSTTTGGISGSGVYMNQIDIAPRYAGFLLGITNTFGTIPGVIAPIANGYFTEDHTLEGWRKVFWVAALINGLGAVAFTVFGSANIQPWAVPQEERVESERRRGHSVSQ</sequence>
<dbReference type="GO" id="GO:0016323">
    <property type="term" value="C:basolateral plasma membrane"/>
    <property type="evidence" value="ECO:0007669"/>
    <property type="project" value="UniProtKB-SubCell"/>
</dbReference>
<keyword evidence="9 27" id="KW-1133">Transmembrane helix</keyword>
<evidence type="ECO:0000256" key="8">
    <source>
        <dbReference type="ARBA" id="ARBA00022847"/>
    </source>
</evidence>
<feature type="transmembrane region" description="Helical" evidence="27">
    <location>
        <begin position="405"/>
        <end position="426"/>
    </location>
</feature>
<feature type="transmembrane region" description="Helical" evidence="27">
    <location>
        <begin position="176"/>
        <end position="199"/>
    </location>
</feature>
<evidence type="ECO:0000256" key="4">
    <source>
        <dbReference type="ARBA" id="ARBA00004656"/>
    </source>
</evidence>
<feature type="transmembrane region" description="Helical" evidence="27">
    <location>
        <begin position="438"/>
        <end position="461"/>
    </location>
</feature>
<evidence type="ECO:0000256" key="17">
    <source>
        <dbReference type="ARBA" id="ARBA00050625"/>
    </source>
</evidence>
<keyword evidence="10" id="KW-0770">Synapse</keyword>
<evidence type="ECO:0000256" key="26">
    <source>
        <dbReference type="SAM" id="MobiDB-lite"/>
    </source>
</evidence>
<feature type="compositionally biased region" description="Acidic residues" evidence="26">
    <location>
        <begin position="14"/>
        <end position="23"/>
    </location>
</feature>
<keyword evidence="7 27" id="KW-0812">Transmembrane</keyword>
<evidence type="ECO:0000256" key="16">
    <source>
        <dbReference type="ARBA" id="ARBA00050554"/>
    </source>
</evidence>
<keyword evidence="12" id="KW-0325">Glycoprotein</keyword>
<evidence type="ECO:0000256" key="5">
    <source>
        <dbReference type="ARBA" id="ARBA00022448"/>
    </source>
</evidence>
<dbReference type="FunFam" id="1.20.1250.20:FF:000067">
    <property type="entry name" value="sialin isoform X2"/>
    <property type="match status" value="1"/>
</dbReference>
<evidence type="ECO:0000256" key="22">
    <source>
        <dbReference type="ARBA" id="ARBA00069713"/>
    </source>
</evidence>
<dbReference type="InterPro" id="IPR050382">
    <property type="entry name" value="MFS_Na/Anion_cotransporter"/>
</dbReference>
<dbReference type="PANTHER" id="PTHR11662">
    <property type="entry name" value="SOLUTE CARRIER FAMILY 17"/>
    <property type="match status" value="1"/>
</dbReference>
<comment type="catalytic activity">
    <reaction evidence="18">
        <text>N-acetyl-L-aspartyl-L-glutamate(out) = N-acetyl-L-aspartyl-L-glutamate(in)</text>
        <dbReference type="Rhea" id="RHEA:72599"/>
        <dbReference type="ChEBI" id="CHEBI:76931"/>
    </reaction>
    <physiologicalReaction direction="left-to-right" evidence="18">
        <dbReference type="Rhea" id="RHEA:72600"/>
    </physiologicalReaction>
</comment>
<protein>
    <recommendedName>
        <fullName evidence="22">Sialin</fullName>
    </recommendedName>
    <alternativeName>
        <fullName evidence="25">H(+)/nitrate cotransporter</fullName>
    </alternativeName>
    <alternativeName>
        <fullName evidence="23">H(+)/sialic acid cotransporter</fullName>
    </alternativeName>
    <alternativeName>
        <fullName evidence="24">Vesicular excitatory amino acid transporter</fullName>
    </alternativeName>
</protein>
<evidence type="ECO:0000256" key="6">
    <source>
        <dbReference type="ARBA" id="ARBA00022475"/>
    </source>
</evidence>
<keyword evidence="6" id="KW-1003">Cell membrane</keyword>
<keyword evidence="5" id="KW-0813">Transport</keyword>
<feature type="transmembrane region" description="Helical" evidence="27">
    <location>
        <begin position="303"/>
        <end position="323"/>
    </location>
</feature>
<dbReference type="PANTHER" id="PTHR11662:SF284">
    <property type="entry name" value="SMALL INTESTINE URATE EXPORTER-RELATED"/>
    <property type="match status" value="1"/>
</dbReference>
<feature type="domain" description="Major facilitator superfamily (MFS) profile" evidence="28">
    <location>
        <begin position="65"/>
        <end position="496"/>
    </location>
</feature>
<gene>
    <name evidence="29" type="primary">si:ch1073-513e17.1</name>
</gene>
<keyword evidence="14" id="KW-0968">Cytoplasmic vesicle</keyword>
<dbReference type="InterPro" id="IPR020846">
    <property type="entry name" value="MFS_dom"/>
</dbReference>
<name>A0A8C5DQ13_GOUWI</name>
<evidence type="ECO:0000256" key="24">
    <source>
        <dbReference type="ARBA" id="ARBA00081195"/>
    </source>
</evidence>
<dbReference type="Gene3D" id="1.20.1250.20">
    <property type="entry name" value="MFS general substrate transporter like domains"/>
    <property type="match status" value="2"/>
</dbReference>
<keyword evidence="13" id="KW-0458">Lysosome</keyword>
<evidence type="ECO:0000256" key="19">
    <source>
        <dbReference type="ARBA" id="ARBA00051447"/>
    </source>
</evidence>
<evidence type="ECO:0000256" key="21">
    <source>
        <dbReference type="ARBA" id="ARBA00056891"/>
    </source>
</evidence>
<evidence type="ECO:0000256" key="13">
    <source>
        <dbReference type="ARBA" id="ARBA00023228"/>
    </source>
</evidence>
<dbReference type="FunFam" id="1.20.1250.20:FF:000003">
    <property type="entry name" value="Solute carrier family 17 member 3"/>
    <property type="match status" value="1"/>
</dbReference>
<feature type="transmembrane region" description="Helical" evidence="27">
    <location>
        <begin position="123"/>
        <end position="143"/>
    </location>
</feature>
<evidence type="ECO:0000256" key="7">
    <source>
        <dbReference type="ARBA" id="ARBA00022692"/>
    </source>
</evidence>
<dbReference type="AlphaFoldDB" id="A0A8C5DQ13"/>
<evidence type="ECO:0000256" key="23">
    <source>
        <dbReference type="ARBA" id="ARBA00080244"/>
    </source>
</evidence>
<organism evidence="29 30">
    <name type="scientific">Gouania willdenowi</name>
    <name type="common">Blunt-snouted clingfish</name>
    <name type="synonym">Lepadogaster willdenowi</name>
    <dbReference type="NCBI Taxonomy" id="441366"/>
    <lineage>
        <taxon>Eukaryota</taxon>
        <taxon>Metazoa</taxon>
        <taxon>Chordata</taxon>
        <taxon>Craniata</taxon>
        <taxon>Vertebrata</taxon>
        <taxon>Euteleostomi</taxon>
        <taxon>Actinopterygii</taxon>
        <taxon>Neopterygii</taxon>
        <taxon>Teleostei</taxon>
        <taxon>Neoteleostei</taxon>
        <taxon>Acanthomorphata</taxon>
        <taxon>Ovalentaria</taxon>
        <taxon>Blenniimorphae</taxon>
        <taxon>Blenniiformes</taxon>
        <taxon>Gobiesocoidei</taxon>
        <taxon>Gobiesocidae</taxon>
        <taxon>Gobiesocinae</taxon>
        <taxon>Gouania</taxon>
    </lineage>
</organism>
<reference evidence="29" key="2">
    <citation type="submission" date="2025-08" db="UniProtKB">
        <authorList>
            <consortium name="Ensembl"/>
        </authorList>
    </citation>
    <scope>IDENTIFICATION</scope>
</reference>
<feature type="region of interest" description="Disordered" evidence="26">
    <location>
        <begin position="1"/>
        <end position="39"/>
    </location>
</feature>
<feature type="transmembrane region" description="Helical" evidence="27">
    <location>
        <begin position="343"/>
        <end position="368"/>
    </location>
</feature>
<proteinExistence type="predicted"/>
<dbReference type="Pfam" id="PF07690">
    <property type="entry name" value="MFS_1"/>
    <property type="match status" value="1"/>
</dbReference>
<comment type="subcellular location">
    <subcellularLocation>
        <location evidence="2">Basolateral cell membrane</location>
        <topology evidence="2">Multi-pass membrane protein</topology>
    </subcellularLocation>
    <subcellularLocation>
        <location evidence="3">Cytoplasmic vesicle</location>
        <location evidence="3">Secretory vesicle membrane</location>
        <topology evidence="3">Multi-pass membrane protein</topology>
    </subcellularLocation>
    <subcellularLocation>
        <location evidence="1">Cytoplasmic vesicle</location>
        <location evidence="1">Secretory vesicle</location>
        <location evidence="1">Synaptic vesicle membrane</location>
    </subcellularLocation>
    <subcellularLocation>
        <location evidence="4">Lysosome membrane</location>
    </subcellularLocation>
</comment>
<keyword evidence="8" id="KW-0769">Symport</keyword>
<evidence type="ECO:0000256" key="2">
    <source>
        <dbReference type="ARBA" id="ARBA00004554"/>
    </source>
</evidence>
<dbReference type="OrthoDB" id="2985014at2759"/>
<dbReference type="InterPro" id="IPR011701">
    <property type="entry name" value="MFS"/>
</dbReference>
<evidence type="ECO:0000313" key="30">
    <source>
        <dbReference type="Proteomes" id="UP000694680"/>
    </source>
</evidence>
<feature type="transmembrane region" description="Helical" evidence="27">
    <location>
        <begin position="150"/>
        <end position="170"/>
    </location>
</feature>
<evidence type="ECO:0000256" key="9">
    <source>
        <dbReference type="ARBA" id="ARBA00022989"/>
    </source>
</evidence>
<comment type="catalytic activity">
    <reaction evidence="17">
        <text>N-acetylneuraminate(in) + H(+)(in) = N-acetylneuraminate(out) + H(+)(out)</text>
        <dbReference type="Rhea" id="RHEA:28987"/>
        <dbReference type="ChEBI" id="CHEBI:15378"/>
        <dbReference type="ChEBI" id="CHEBI:35418"/>
    </reaction>
    <physiologicalReaction direction="right-to-left" evidence="17">
        <dbReference type="Rhea" id="RHEA:28989"/>
    </physiologicalReaction>
</comment>
<evidence type="ECO:0000256" key="11">
    <source>
        <dbReference type="ARBA" id="ARBA00023136"/>
    </source>
</evidence>
<dbReference type="Ensembl" id="ENSGWIT00000009655.1">
    <property type="protein sequence ID" value="ENSGWIP00000008633.1"/>
    <property type="gene ID" value="ENSGWIG00000005149.1"/>
</dbReference>
<comment type="function">
    <text evidence="21">Receptor for CM101, a polysaccharide produced by group B Streptococcus with antipathoangiogenic properties.</text>
</comment>
<evidence type="ECO:0000256" key="27">
    <source>
        <dbReference type="SAM" id="Phobius"/>
    </source>
</evidence>
<comment type="catalytic activity">
    <reaction evidence="16">
        <text>L-aspartate(out) = L-aspartate(in)</text>
        <dbReference type="Rhea" id="RHEA:66332"/>
        <dbReference type="ChEBI" id="CHEBI:29991"/>
    </reaction>
    <physiologicalReaction direction="left-to-right" evidence="16">
        <dbReference type="Rhea" id="RHEA:66333"/>
    </physiologicalReaction>
</comment>
<dbReference type="GO" id="GO:0006820">
    <property type="term" value="P:monoatomic anion transport"/>
    <property type="evidence" value="ECO:0007669"/>
    <property type="project" value="TreeGrafter"/>
</dbReference>
<dbReference type="PROSITE" id="PS50850">
    <property type="entry name" value="MFS"/>
    <property type="match status" value="1"/>
</dbReference>
<dbReference type="GO" id="GO:0046942">
    <property type="term" value="P:carboxylic acid transport"/>
    <property type="evidence" value="ECO:0007669"/>
    <property type="project" value="UniProtKB-ARBA"/>
</dbReference>
<evidence type="ECO:0000256" key="14">
    <source>
        <dbReference type="ARBA" id="ARBA00023329"/>
    </source>
</evidence>
<dbReference type="SUPFAM" id="SSF103473">
    <property type="entry name" value="MFS general substrate transporter"/>
    <property type="match status" value="1"/>
</dbReference>
<dbReference type="InterPro" id="IPR036259">
    <property type="entry name" value="MFS_trans_sf"/>
</dbReference>
<comment type="catalytic activity">
    <reaction evidence="15">
        <text>2 nitrate(out) + H(+)(out) = 2 nitrate(in) + H(+)(in)</text>
        <dbReference type="Rhea" id="RHEA:71539"/>
        <dbReference type="ChEBI" id="CHEBI:15378"/>
        <dbReference type="ChEBI" id="CHEBI:17632"/>
    </reaction>
    <physiologicalReaction direction="left-to-right" evidence="15">
        <dbReference type="Rhea" id="RHEA:71540"/>
    </physiologicalReaction>
</comment>
<feature type="transmembrane region" description="Helical" evidence="27">
    <location>
        <begin position="239"/>
        <end position="260"/>
    </location>
</feature>
<comment type="catalytic activity">
    <reaction evidence="19">
        <text>L-glutamate(out) = L-glutamate(in)</text>
        <dbReference type="Rhea" id="RHEA:66336"/>
        <dbReference type="ChEBI" id="CHEBI:29985"/>
    </reaction>
    <physiologicalReaction direction="left-to-right" evidence="19">
        <dbReference type="Rhea" id="RHEA:66337"/>
    </physiologicalReaction>
</comment>
<feature type="transmembrane region" description="Helical" evidence="27">
    <location>
        <begin position="473"/>
        <end position="496"/>
    </location>
</feature>
<evidence type="ECO:0000256" key="1">
    <source>
        <dbReference type="ARBA" id="ARBA00004432"/>
    </source>
</evidence>
<evidence type="ECO:0000313" key="29">
    <source>
        <dbReference type="Ensembl" id="ENSGWIP00000008633.1"/>
    </source>
</evidence>
<dbReference type="GO" id="GO:0016324">
    <property type="term" value="C:apical plasma membrane"/>
    <property type="evidence" value="ECO:0007669"/>
    <property type="project" value="TreeGrafter"/>
</dbReference>
<keyword evidence="11 27" id="KW-0472">Membrane</keyword>